<reference evidence="3" key="1">
    <citation type="submission" date="2020-11" db="EMBL/GenBank/DDBJ databases">
        <authorList>
            <person name="Tran Van P."/>
        </authorList>
    </citation>
    <scope>NUCLEOTIDE SEQUENCE</scope>
</reference>
<keyword evidence="1" id="KW-1133">Transmembrane helix</keyword>
<feature type="domain" description="Fibronectin type-III" evidence="2">
    <location>
        <begin position="5"/>
        <end position="113"/>
    </location>
</feature>
<keyword evidence="1" id="KW-0472">Membrane</keyword>
<dbReference type="SUPFAM" id="SSF49265">
    <property type="entry name" value="Fibronectin type III"/>
    <property type="match status" value="1"/>
</dbReference>
<dbReference type="EMBL" id="CAJPEV010000504">
    <property type="protein sequence ID" value="CAG0885919.1"/>
    <property type="molecule type" value="Genomic_DNA"/>
</dbReference>
<dbReference type="PROSITE" id="PS50853">
    <property type="entry name" value="FN3"/>
    <property type="match status" value="1"/>
</dbReference>
<evidence type="ECO:0000256" key="1">
    <source>
        <dbReference type="SAM" id="Phobius"/>
    </source>
</evidence>
<dbReference type="EMBL" id="LR900021">
    <property type="protein sequence ID" value="CAD7243815.1"/>
    <property type="molecule type" value="Genomic_DNA"/>
</dbReference>
<dbReference type="Proteomes" id="UP000677054">
    <property type="component" value="Unassembled WGS sequence"/>
</dbReference>
<dbReference type="InterPro" id="IPR003961">
    <property type="entry name" value="FN3_dom"/>
</dbReference>
<evidence type="ECO:0000313" key="3">
    <source>
        <dbReference type="EMBL" id="CAD7243815.1"/>
    </source>
</evidence>
<accession>A0A7R8X6I5</accession>
<dbReference type="Gene3D" id="2.60.40.10">
    <property type="entry name" value="Immunoglobulins"/>
    <property type="match status" value="1"/>
</dbReference>
<dbReference type="OrthoDB" id="6058203at2759"/>
<sequence length="477" mass="53086">MAASPPMKVRVNCQSDQHGSYLHISWDPPTQSNGLMFQAEYKVFVEEKSVFLNELGAWEETKDTNVLSAYNRSSLTIQGIPNSNYTIQVCVMSRDGQCGTKSRLTQVSDCYMGPNLPEQLPRFTWRKLKSSEKNQIFKVLLVRASERYGPICCYRVVIVRYGDLQGRELPYPQEISVSTYREAHNHRGQHLTGYIAEMIDSNRFQDEVIVGDGSLSVPPPQCSACYSQSYANFDEAGFSRNRRYTLTSFPIVEDGPLESNSTYSGFIEVIVKTLTGDVVRKPSGYFTLLGSSDQESAVLHATILDKSSVSENEKKTGGISRESTISAVSAAAISVVALTVGSISYYRFRKEKARNIALSKEETERFLRGQPESLNPTMGLGQQAHLLPFDENWNFPSAKLKLGKVPDPKSGEFVLKEDYIAIGEVIGCGQFGYVLKAVAVGICPPEPESKNEFWIIEVIGLKPLPMRPANQINYISS</sequence>
<keyword evidence="1" id="KW-0812">Transmembrane</keyword>
<protein>
    <recommendedName>
        <fullName evidence="2">Fibronectin type-III domain-containing protein</fullName>
    </recommendedName>
</protein>
<name>A0A7R8X6I5_9CRUS</name>
<proteinExistence type="predicted"/>
<dbReference type="AlphaFoldDB" id="A0A7R8X6I5"/>
<evidence type="ECO:0000259" key="2">
    <source>
        <dbReference type="PROSITE" id="PS50853"/>
    </source>
</evidence>
<feature type="transmembrane region" description="Helical" evidence="1">
    <location>
        <begin position="325"/>
        <end position="346"/>
    </location>
</feature>
<evidence type="ECO:0000313" key="4">
    <source>
        <dbReference type="Proteomes" id="UP000677054"/>
    </source>
</evidence>
<organism evidence="3">
    <name type="scientific">Darwinula stevensoni</name>
    <dbReference type="NCBI Taxonomy" id="69355"/>
    <lineage>
        <taxon>Eukaryota</taxon>
        <taxon>Metazoa</taxon>
        <taxon>Ecdysozoa</taxon>
        <taxon>Arthropoda</taxon>
        <taxon>Crustacea</taxon>
        <taxon>Oligostraca</taxon>
        <taxon>Ostracoda</taxon>
        <taxon>Podocopa</taxon>
        <taxon>Podocopida</taxon>
        <taxon>Darwinulocopina</taxon>
        <taxon>Darwinuloidea</taxon>
        <taxon>Darwinulidae</taxon>
        <taxon>Darwinula</taxon>
    </lineage>
</organism>
<dbReference type="InterPro" id="IPR013783">
    <property type="entry name" value="Ig-like_fold"/>
</dbReference>
<keyword evidence="4" id="KW-1185">Reference proteome</keyword>
<dbReference type="CDD" id="cd00063">
    <property type="entry name" value="FN3"/>
    <property type="match status" value="1"/>
</dbReference>
<gene>
    <name evidence="3" type="ORF">DSTB1V02_LOCUS3727</name>
</gene>
<dbReference type="InterPro" id="IPR036116">
    <property type="entry name" value="FN3_sf"/>
</dbReference>